<dbReference type="InterPro" id="IPR036942">
    <property type="entry name" value="Beta-barrel_TonB_sf"/>
</dbReference>
<comment type="similarity">
    <text evidence="8">Belongs to the TonB-dependent receptor family.</text>
</comment>
<evidence type="ECO:0000256" key="9">
    <source>
        <dbReference type="SAM" id="SignalP"/>
    </source>
</evidence>
<evidence type="ECO:0000256" key="7">
    <source>
        <dbReference type="ARBA" id="ARBA00023237"/>
    </source>
</evidence>
<dbReference type="Gene3D" id="2.40.170.20">
    <property type="entry name" value="TonB-dependent receptor, beta-barrel domain"/>
    <property type="match status" value="1"/>
</dbReference>
<evidence type="ECO:0000256" key="2">
    <source>
        <dbReference type="ARBA" id="ARBA00022448"/>
    </source>
</evidence>
<accession>A0A841JDA4</accession>
<dbReference type="InterPro" id="IPR037066">
    <property type="entry name" value="Plug_dom_sf"/>
</dbReference>
<gene>
    <name evidence="11" type="ORF">HDF22_002715</name>
</gene>
<dbReference type="InterPro" id="IPR012910">
    <property type="entry name" value="Plug_dom"/>
</dbReference>
<dbReference type="Pfam" id="PF13715">
    <property type="entry name" value="CarbopepD_reg_2"/>
    <property type="match status" value="1"/>
</dbReference>
<evidence type="ECO:0000256" key="4">
    <source>
        <dbReference type="ARBA" id="ARBA00022692"/>
    </source>
</evidence>
<dbReference type="PANTHER" id="PTHR30069">
    <property type="entry name" value="TONB-DEPENDENT OUTER MEMBRANE RECEPTOR"/>
    <property type="match status" value="1"/>
</dbReference>
<comment type="subcellular location">
    <subcellularLocation>
        <location evidence="1 8">Cell outer membrane</location>
        <topology evidence="1 8">Multi-pass membrane protein</topology>
    </subcellularLocation>
</comment>
<evidence type="ECO:0000313" key="11">
    <source>
        <dbReference type="EMBL" id="MBB6128594.1"/>
    </source>
</evidence>
<dbReference type="Pfam" id="PF07715">
    <property type="entry name" value="Plug"/>
    <property type="match status" value="1"/>
</dbReference>
<evidence type="ECO:0000259" key="10">
    <source>
        <dbReference type="Pfam" id="PF07715"/>
    </source>
</evidence>
<dbReference type="Gene3D" id="2.170.130.10">
    <property type="entry name" value="TonB-dependent receptor, plug domain"/>
    <property type="match status" value="1"/>
</dbReference>
<keyword evidence="7 8" id="KW-0998">Cell outer membrane</keyword>
<sequence length="931" mass="104792">MKKIYFLVFCFLVLAKLGFAQQGTTVSISVNVQQVNMGQFVTELEAKTGFHFYYNPIQFDSLKISVEVNNKPIETVLDMAFKNTDFHYAITAQRQVFLTRGREIQTKLPAGFFGNKPGATPSAAKQPVNITTNATVADFTDEKDKKVPEATTENKLYEIGTKTNIIPSGKATLSGYVRDGKSGESVVGASIYVTNTKTGVATDQFGYFTIVLPKGRQILSIRGIGMRDTRRQIILYADGKLIIEMQEQITSLKEVKISAEKVANVRNVQLGVNRLDIKSIKQVPTVFGEADILRVILTLPGVQSVGEATTGFNVRGGSADQNLILLNDATIYNPSHFFGFFSAFNPDIVKDVELYKSSIPEKFGGRLSSVLDITDREGNKKKFTGSAGIGLITSRLNVEGPIIKDKTSFIFGGRITYSDWLLKLLPDAYKHSQASFYDLNLDISHQIDDKNNLYLTSYLSHDKFKLNSDTAYSYSNRNINIKWKHNFNDKLFSLITTGIDRYQYDIASFDNVVNAYKLNFDINQTNLKADFTYYLNRKNTVDFGVSTIYYKLHPGNLQPNDAQSLVVPDVVPAQQALESAAYVGDKYDITDDLSLSAGIRYSLYNYLGPQTVYNYAPNLPKTSANLLDSTTYSKNKVIKTYSGPEFRLSARYNLGDNTSVKAGYNTLRQYIHLLSNTTAIAPTDVWQLSDPNIKPQYGDQVSLGLYRNFKANTIETSVEVYYKRLRDYLDYTSGANLVLNHHIENDVLGTQGKAYGIEFLIKKTTGKANGWISYTYSRTFLRQDNVNEGELINGGAYYPANFDKPHDFNFIGNYRFSHRFSVSLNVTYSTGRPITLPIAKYEYGGSERVFYSDRNAYRIPDYFRSDFSMNIEGNHKVHQRTHNSFTLGVYNLTGRQNAYSAYFTTQNGVISGYKLSIFAKPIPFINYNIRF</sequence>
<dbReference type="Proteomes" id="UP000548326">
    <property type="component" value="Unassembled WGS sequence"/>
</dbReference>
<dbReference type="InterPro" id="IPR039426">
    <property type="entry name" value="TonB-dep_rcpt-like"/>
</dbReference>
<proteinExistence type="inferred from homology"/>
<protein>
    <recommendedName>
        <fullName evidence="10">TonB-dependent receptor plug domain-containing protein</fullName>
    </recommendedName>
</protein>
<feature type="domain" description="TonB-dependent receptor plug" evidence="10">
    <location>
        <begin position="289"/>
        <end position="358"/>
    </location>
</feature>
<keyword evidence="2 8" id="KW-0813">Transport</keyword>
<evidence type="ECO:0000256" key="1">
    <source>
        <dbReference type="ARBA" id="ARBA00004571"/>
    </source>
</evidence>
<keyword evidence="5 9" id="KW-0732">Signal</keyword>
<dbReference type="InterPro" id="IPR008969">
    <property type="entry name" value="CarboxyPept-like_regulatory"/>
</dbReference>
<dbReference type="SUPFAM" id="SSF56935">
    <property type="entry name" value="Porins"/>
    <property type="match status" value="1"/>
</dbReference>
<name>A0A841JDA4_9SPHI</name>
<evidence type="ECO:0000256" key="3">
    <source>
        <dbReference type="ARBA" id="ARBA00022452"/>
    </source>
</evidence>
<dbReference type="GO" id="GO:0009279">
    <property type="term" value="C:cell outer membrane"/>
    <property type="evidence" value="ECO:0007669"/>
    <property type="project" value="UniProtKB-SubCell"/>
</dbReference>
<keyword evidence="3 8" id="KW-1134">Transmembrane beta strand</keyword>
<evidence type="ECO:0000256" key="8">
    <source>
        <dbReference type="PROSITE-ProRule" id="PRU01360"/>
    </source>
</evidence>
<feature type="chain" id="PRO_5032270494" description="TonB-dependent receptor plug domain-containing protein" evidence="9">
    <location>
        <begin position="21"/>
        <end position="931"/>
    </location>
</feature>
<reference evidence="11 12" key="1">
    <citation type="submission" date="2020-08" db="EMBL/GenBank/DDBJ databases">
        <title>Genomic Encyclopedia of Type Strains, Phase IV (KMG-V): Genome sequencing to study the core and pangenomes of soil and plant-associated prokaryotes.</title>
        <authorList>
            <person name="Whitman W."/>
        </authorList>
    </citation>
    <scope>NUCLEOTIDE SEQUENCE [LARGE SCALE GENOMIC DNA]</scope>
    <source>
        <strain evidence="11 12">MP601</strain>
    </source>
</reference>
<dbReference type="EMBL" id="JACHCA010000006">
    <property type="protein sequence ID" value="MBB6128594.1"/>
    <property type="molecule type" value="Genomic_DNA"/>
</dbReference>
<evidence type="ECO:0000313" key="12">
    <source>
        <dbReference type="Proteomes" id="UP000548326"/>
    </source>
</evidence>
<feature type="signal peptide" evidence="9">
    <location>
        <begin position="1"/>
        <end position="20"/>
    </location>
</feature>
<evidence type="ECO:0000256" key="5">
    <source>
        <dbReference type="ARBA" id="ARBA00022729"/>
    </source>
</evidence>
<keyword evidence="4 8" id="KW-0812">Transmembrane</keyword>
<dbReference type="RefSeq" id="WP_183588000.1">
    <property type="nucleotide sequence ID" value="NZ_JACHCA010000006.1"/>
</dbReference>
<dbReference type="PANTHER" id="PTHR30069:SF29">
    <property type="entry name" value="HEMOGLOBIN AND HEMOGLOBIN-HAPTOGLOBIN-BINDING PROTEIN 1-RELATED"/>
    <property type="match status" value="1"/>
</dbReference>
<evidence type="ECO:0000256" key="6">
    <source>
        <dbReference type="ARBA" id="ARBA00023136"/>
    </source>
</evidence>
<comment type="caution">
    <text evidence="11">The sequence shown here is derived from an EMBL/GenBank/DDBJ whole genome shotgun (WGS) entry which is preliminary data.</text>
</comment>
<dbReference type="GO" id="GO:0015344">
    <property type="term" value="F:siderophore uptake transmembrane transporter activity"/>
    <property type="evidence" value="ECO:0007669"/>
    <property type="project" value="TreeGrafter"/>
</dbReference>
<dbReference type="GO" id="GO:0044718">
    <property type="term" value="P:siderophore transmembrane transport"/>
    <property type="evidence" value="ECO:0007669"/>
    <property type="project" value="TreeGrafter"/>
</dbReference>
<dbReference type="SUPFAM" id="SSF49464">
    <property type="entry name" value="Carboxypeptidase regulatory domain-like"/>
    <property type="match status" value="1"/>
</dbReference>
<dbReference type="PROSITE" id="PS52016">
    <property type="entry name" value="TONB_DEPENDENT_REC_3"/>
    <property type="match status" value="1"/>
</dbReference>
<organism evidence="11 12">
    <name type="scientific">Mucilaginibacter lappiensis</name>
    <dbReference type="NCBI Taxonomy" id="354630"/>
    <lineage>
        <taxon>Bacteria</taxon>
        <taxon>Pseudomonadati</taxon>
        <taxon>Bacteroidota</taxon>
        <taxon>Sphingobacteriia</taxon>
        <taxon>Sphingobacteriales</taxon>
        <taxon>Sphingobacteriaceae</taxon>
        <taxon>Mucilaginibacter</taxon>
    </lineage>
</organism>
<dbReference type="Gene3D" id="2.60.40.1120">
    <property type="entry name" value="Carboxypeptidase-like, regulatory domain"/>
    <property type="match status" value="1"/>
</dbReference>
<keyword evidence="6 8" id="KW-0472">Membrane</keyword>
<dbReference type="AlphaFoldDB" id="A0A841JDA4"/>